<protein>
    <submittedName>
        <fullName evidence="2">MMPL domain protein</fullName>
    </submittedName>
</protein>
<dbReference type="PANTHER" id="PTHR32063:SF17">
    <property type="entry name" value="CATION EFFLUX SYSTEM PROTEIN"/>
    <property type="match status" value="1"/>
</dbReference>
<feature type="transmembrane region" description="Helical" evidence="1">
    <location>
        <begin position="454"/>
        <end position="474"/>
    </location>
</feature>
<organism evidence="2 3">
    <name type="scientific">Leptospira alstonii serovar Sichuan str. 79601</name>
    <dbReference type="NCBI Taxonomy" id="1218565"/>
    <lineage>
        <taxon>Bacteria</taxon>
        <taxon>Pseudomonadati</taxon>
        <taxon>Spirochaetota</taxon>
        <taxon>Spirochaetia</taxon>
        <taxon>Leptospirales</taxon>
        <taxon>Leptospiraceae</taxon>
        <taxon>Leptospira</taxon>
    </lineage>
</organism>
<comment type="caution">
    <text evidence="2">The sequence shown here is derived from an EMBL/GenBank/DDBJ whole genome shotgun (WGS) entry which is preliminary data.</text>
</comment>
<dbReference type="GO" id="GO:0042910">
    <property type="term" value="F:xenobiotic transmembrane transporter activity"/>
    <property type="evidence" value="ECO:0007669"/>
    <property type="project" value="TreeGrafter"/>
</dbReference>
<dbReference type="Gene3D" id="3.30.2090.10">
    <property type="entry name" value="Multidrug efflux transporter AcrB TolC docking domain, DN and DC subdomains"/>
    <property type="match status" value="1"/>
</dbReference>
<dbReference type="PANTHER" id="PTHR32063">
    <property type="match status" value="1"/>
</dbReference>
<dbReference type="SUPFAM" id="SSF82866">
    <property type="entry name" value="Multidrug efflux transporter AcrB transmembrane domain"/>
    <property type="match status" value="1"/>
</dbReference>
<gene>
    <name evidence="2" type="ORF">LEP1GSC194_2254</name>
</gene>
<dbReference type="SUPFAM" id="SSF82693">
    <property type="entry name" value="Multidrug efflux transporter AcrB pore domain, PN1, PN2, PC1 and PC2 subdomains"/>
    <property type="match status" value="2"/>
</dbReference>
<accession>M6CKY8</accession>
<dbReference type="GO" id="GO:0005886">
    <property type="term" value="C:plasma membrane"/>
    <property type="evidence" value="ECO:0007669"/>
    <property type="project" value="TreeGrafter"/>
</dbReference>
<dbReference type="Gene3D" id="3.30.70.1320">
    <property type="entry name" value="Multidrug efflux transporter AcrB pore domain like"/>
    <property type="match status" value="1"/>
</dbReference>
<keyword evidence="1" id="KW-0472">Membrane</keyword>
<feature type="transmembrane region" description="Helical" evidence="1">
    <location>
        <begin position="397"/>
        <end position="420"/>
    </location>
</feature>
<dbReference type="Proteomes" id="UP000011988">
    <property type="component" value="Unassembled WGS sequence"/>
</dbReference>
<evidence type="ECO:0000313" key="2">
    <source>
        <dbReference type="EMBL" id="EMJ92592.1"/>
    </source>
</evidence>
<keyword evidence="1" id="KW-0812">Transmembrane</keyword>
<feature type="transmembrane region" description="Helical" evidence="1">
    <location>
        <begin position="345"/>
        <end position="364"/>
    </location>
</feature>
<feature type="transmembrane region" description="Helical" evidence="1">
    <location>
        <begin position="549"/>
        <end position="566"/>
    </location>
</feature>
<dbReference type="SUPFAM" id="SSF82714">
    <property type="entry name" value="Multidrug efflux transporter AcrB TolC docking domain, DN and DC subdomains"/>
    <property type="match status" value="1"/>
</dbReference>
<dbReference type="AlphaFoldDB" id="M6CKY8"/>
<dbReference type="Pfam" id="PF00873">
    <property type="entry name" value="ACR_tran"/>
    <property type="match status" value="1"/>
</dbReference>
<dbReference type="Gene3D" id="1.20.1640.10">
    <property type="entry name" value="Multidrug efflux transporter AcrB transmembrane domain"/>
    <property type="match status" value="2"/>
</dbReference>
<dbReference type="EMBL" id="ANIK01000082">
    <property type="protein sequence ID" value="EMJ92592.1"/>
    <property type="molecule type" value="Genomic_DNA"/>
</dbReference>
<dbReference type="InterPro" id="IPR027463">
    <property type="entry name" value="AcrB_DN_DC_subdom"/>
</dbReference>
<feature type="transmembrane region" description="Helical" evidence="1">
    <location>
        <begin position="486"/>
        <end position="509"/>
    </location>
</feature>
<keyword evidence="1" id="KW-1133">Transmembrane helix</keyword>
<feature type="transmembrane region" description="Helical" evidence="1">
    <location>
        <begin position="12"/>
        <end position="31"/>
    </location>
</feature>
<dbReference type="PRINTS" id="PR00702">
    <property type="entry name" value="ACRIFLAVINRP"/>
</dbReference>
<dbReference type="Gene3D" id="3.30.70.1430">
    <property type="entry name" value="Multidrug efflux transporter AcrB pore domain"/>
    <property type="match status" value="1"/>
</dbReference>
<dbReference type="InterPro" id="IPR001036">
    <property type="entry name" value="Acrflvin-R"/>
</dbReference>
<evidence type="ECO:0000313" key="3">
    <source>
        <dbReference type="Proteomes" id="UP000011988"/>
    </source>
</evidence>
<dbReference type="PATRIC" id="fig|1218565.3.peg.3514"/>
<name>M6CKY8_9LEPT</name>
<evidence type="ECO:0000256" key="1">
    <source>
        <dbReference type="SAM" id="Phobius"/>
    </source>
</evidence>
<sequence length="590" mass="65647">MIDKLIEFSLKKRIPTILLALFVFVIGLWSWNTLKKEAYPDVGDTQVTVIAVLPGKAALEVERQVTLPLEREMNTVPYVLTRRSKTIFGLCVLQLIFEDGVTDFTARQLVLEKIRDVDLPADADLSLAPLTGPVGEVFRYTIEAGEEWTSMDLRTIQDWVVIPSLRQVSGVADVINFGGLVKQYHIITSPNRIYRYNLALHDVVEAVSSNNRNTGGHTLTRGDQSFAVRGLGAIQSSDDIRNTVVASSGGTPIYIGNLASVEEYPKRPDGVFSYALRDPESSKIKLRESGVQGLIAMRRGENPSEVVERVKKKLEEINRNSLPEGIRLTTTYDRSDLVNYTVRTISRTLFEGVSIVVLVLIFFIGSVRSALVVACTIPLSLLFAFSLMKITNIPANLLSLGSIDFGIIVDGAVVIVDNISRKYKETKEKKTAGLSFKEIETLTIDATKEVGTEIFFSISIIILAYLPIFTFQRIEGKLFSPMAFTLAYAVSGSMLIALTLIPVLMTFLYRSKLEKKGNDSLEWQNPFFLKIQNFYSKFLTDRLVDPKKVAAFALVLVLGVGSLSYFKLGTEFLPELDEGSIPTVRIVWKS</sequence>
<proteinExistence type="predicted"/>
<reference evidence="2 3" key="1">
    <citation type="submission" date="2013-01" db="EMBL/GenBank/DDBJ databases">
        <authorList>
            <person name="Harkins D.M."/>
            <person name="Durkin A.S."/>
            <person name="Brinkac L.M."/>
            <person name="Haft D.H."/>
            <person name="Selengut J.D."/>
            <person name="Sanka R."/>
            <person name="DePew J."/>
            <person name="Purushe J."/>
            <person name="Galloway R.L."/>
            <person name="Vinetz J.M."/>
            <person name="Sutton G.G."/>
            <person name="Nierman W.C."/>
            <person name="Fouts D.E."/>
        </authorList>
    </citation>
    <scope>NUCLEOTIDE SEQUENCE [LARGE SCALE GENOMIC DNA]</scope>
    <source>
        <strain evidence="2 3">79601</strain>
    </source>
</reference>